<keyword evidence="3" id="KW-1185">Reference proteome</keyword>
<dbReference type="EMBL" id="JAJEPU010000010">
    <property type="protein sequence ID" value="MCC2164209.1"/>
    <property type="molecule type" value="Genomic_DNA"/>
</dbReference>
<gene>
    <name evidence="2" type="ORF">LKD32_04795</name>
</gene>
<sequence length="138" mass="15068">MIQVQDAVKKETARIGAGTAGVSVVMILVFWGLHLVIPDSIPFDYKVILGAVIGSAVAVGNFFFMGLTVQKIADMQDQDLAYRRMKTSYHYRTMIQFLWIILAVTVPFINGVAGIIPLFVPGAVIKARGILGTIKTNK</sequence>
<feature type="transmembrane region" description="Helical" evidence="1">
    <location>
        <begin position="45"/>
        <end position="69"/>
    </location>
</feature>
<dbReference type="Proteomes" id="UP001198962">
    <property type="component" value="Unassembled WGS sequence"/>
</dbReference>
<accession>A0AAE3DJB8</accession>
<evidence type="ECO:0000313" key="3">
    <source>
        <dbReference type="Proteomes" id="UP001198962"/>
    </source>
</evidence>
<dbReference type="AlphaFoldDB" id="A0AAE3DJB8"/>
<dbReference type="RefSeq" id="WP_308450910.1">
    <property type="nucleotide sequence ID" value="NZ_JAJEPU010000010.1"/>
</dbReference>
<comment type="caution">
    <text evidence="2">The sequence shown here is derived from an EMBL/GenBank/DDBJ whole genome shotgun (WGS) entry which is preliminary data.</text>
</comment>
<keyword evidence="1" id="KW-1133">Transmembrane helix</keyword>
<feature type="transmembrane region" description="Helical" evidence="1">
    <location>
        <begin position="89"/>
        <end position="109"/>
    </location>
</feature>
<evidence type="ECO:0000313" key="2">
    <source>
        <dbReference type="EMBL" id="MCC2164209.1"/>
    </source>
</evidence>
<protein>
    <submittedName>
        <fullName evidence="2">ATP synthase subunit I</fullName>
    </submittedName>
</protein>
<reference evidence="2" key="1">
    <citation type="submission" date="2021-10" db="EMBL/GenBank/DDBJ databases">
        <title>Anaerobic single-cell dispensing facilitates the cultivation of human gut bacteria.</title>
        <authorList>
            <person name="Afrizal A."/>
        </authorList>
    </citation>
    <scope>NUCLEOTIDE SEQUENCE</scope>
    <source>
        <strain evidence="2">CLA-AA-H274</strain>
    </source>
</reference>
<feature type="transmembrane region" description="Helical" evidence="1">
    <location>
        <begin position="12"/>
        <end position="33"/>
    </location>
</feature>
<evidence type="ECO:0000256" key="1">
    <source>
        <dbReference type="SAM" id="Phobius"/>
    </source>
</evidence>
<name>A0AAE3DJB8_9FIRM</name>
<organism evidence="2 3">
    <name type="scientific">Brotaphodocola catenula</name>
    <dbReference type="NCBI Taxonomy" id="2885361"/>
    <lineage>
        <taxon>Bacteria</taxon>
        <taxon>Bacillati</taxon>
        <taxon>Bacillota</taxon>
        <taxon>Clostridia</taxon>
        <taxon>Lachnospirales</taxon>
        <taxon>Lachnospiraceae</taxon>
        <taxon>Brotaphodocola</taxon>
    </lineage>
</organism>
<keyword evidence="1" id="KW-0812">Transmembrane</keyword>
<proteinExistence type="predicted"/>
<keyword evidence="1" id="KW-0472">Membrane</keyword>